<dbReference type="InterPro" id="IPR039691">
    <property type="entry name" value="ZC3H7A/B"/>
</dbReference>
<dbReference type="InterPro" id="IPR036236">
    <property type="entry name" value="Znf_C2H2_sf"/>
</dbReference>
<dbReference type="InterPro" id="IPR047187">
    <property type="entry name" value="SF1_C_Upf1"/>
</dbReference>
<dbReference type="STRING" id="307972.A0A2G8LC69"/>
<dbReference type="InterPro" id="IPR041677">
    <property type="entry name" value="DNA2/NAM7_AAA_11"/>
</dbReference>
<sequence>MTIAEVIAVREGGGANAGSSVSNSQPAQDERQVRSMSIGPKGAGSQFFCSYCKKSWDEKWQLEQHLKAPDHLAKINSDREKKWEHRDPPPGVTNGDYKICKLDLSGKCRYSGKSDEDNICDFAHGEDELKEWKERHKYRMMKMKKRKLKRIGLLYDEHRQHFYLSRPVDEERPQICPGSRLVGNSEWTTYSFEVFFTSEVLGGFHQWVVLDFGKNPALYVPLQMKIGSEDLTPRFSTPAVSFMEPWNTNNSVIVEYPERYPKDPFYLSLKEKYPPPVPCEIVLEEKHQMKPDNVKDHYHKMLYLEELACNDRLKKFSGWTKLELFDSSSDNFYYRAQCGELYAKISLTDSLLEDSEASQIVASNVRFALIKFDRASEKVYQAKILTEKDLDLRMADSLYVILGMQCVQEQKLEPNKSLNKVLVQFQLERIPFCEMHFGVDNLTEMKLIFPPPNMVPRFPGKEERREECTEMNPHQANVSKYIIGAGKSLPFVPGPTLIIGPFGTGKTQTLALTIIKLLDQSPNNKILVCTHSNSAADWLITYYLHPFLIRKKEEQSWYNRKLLRVYATIKSPDSVNKVITDNYAIFEEGVVPRTFRKPTHQDVIGCNIVIATLATSIHLVALQEGHKTVKGYFEYIIIDEAGQALETEAIIPLGLAIENTVVVLAGDHIQMRPKVYSEMARNFNFHISMLEREFHWCKRWRCQNTCFLTYNYRMVKEILDFIARYHYQSPLVAKVDHYRHHDYHPMSFLTVKGNDQLIGTSYINMAEVNAIVQEVQKLARRWPHQWKDLDIAVLTPYRLQVDQIRNKLRAVGLGKVNVESVQHVQGKQFRAVFISTVRTRNTLNKAQITAISNSGQAHNEQYYYGFLSDEGELITAFTRCQCLLYVVGDPIALCSVGDCHGTWEKYIKECQENYSLFPIGTTLQSIKQEIEAAKQQLNPFASSFQPIERRIEEPKQVQEPAKESSHILSHRRCPRFISHTTGSEDKEKTDEKNDDDFGKYLEPVDQPPAGDDSLLNQTDALPSSTDINFHMVERDGGIYLVRGNANRPNLQSARDNEVYDSDEDAEVRETNLNQDETDDWLQKTVEHPEQYKICVVRFEPTGRVYAVLADGSSTEEIVISSKRRRERALDGDKVVMHMLSETEGDYETLLKHKLMIVNLQSSMGKLNTSWKGL</sequence>
<protein>
    <submittedName>
        <fullName evidence="3">Putative helicase with zinc finger domain 2</fullName>
    </submittedName>
</protein>
<dbReference type="InterPro" id="IPR027417">
    <property type="entry name" value="P-loop_NTPase"/>
</dbReference>
<reference evidence="3 4" key="1">
    <citation type="journal article" date="2017" name="PLoS Biol.">
        <title>The sea cucumber genome provides insights into morphological evolution and visceral regeneration.</title>
        <authorList>
            <person name="Zhang X."/>
            <person name="Sun L."/>
            <person name="Yuan J."/>
            <person name="Sun Y."/>
            <person name="Gao Y."/>
            <person name="Zhang L."/>
            <person name="Li S."/>
            <person name="Dai H."/>
            <person name="Hamel J.F."/>
            <person name="Liu C."/>
            <person name="Yu Y."/>
            <person name="Liu S."/>
            <person name="Lin W."/>
            <person name="Guo K."/>
            <person name="Jin S."/>
            <person name="Xu P."/>
            <person name="Storey K.B."/>
            <person name="Huan P."/>
            <person name="Zhang T."/>
            <person name="Zhou Y."/>
            <person name="Zhang J."/>
            <person name="Lin C."/>
            <person name="Li X."/>
            <person name="Xing L."/>
            <person name="Huo D."/>
            <person name="Sun M."/>
            <person name="Wang L."/>
            <person name="Mercier A."/>
            <person name="Li F."/>
            <person name="Yang H."/>
            <person name="Xiang J."/>
        </authorList>
    </citation>
    <scope>NUCLEOTIDE SEQUENCE [LARGE SCALE GENOMIC DNA]</scope>
    <source>
        <strain evidence="3">Shaxun</strain>
        <tissue evidence="3">Muscle</tissue>
    </source>
</reference>
<dbReference type="Gene3D" id="3.40.50.300">
    <property type="entry name" value="P-loop containing nucleotide triphosphate hydrolases"/>
    <property type="match status" value="2"/>
</dbReference>
<dbReference type="PANTHER" id="PTHR14928">
    <property type="entry name" value="MICRO-RNA BINDING ZINC FINGER CCCH DOMAIN-CONTAINING PROTEIN 7"/>
    <property type="match status" value="1"/>
</dbReference>
<keyword evidence="3" id="KW-0347">Helicase</keyword>
<proteinExistence type="predicted"/>
<dbReference type="Proteomes" id="UP000230750">
    <property type="component" value="Unassembled WGS sequence"/>
</dbReference>
<dbReference type="EMBL" id="MRZV01000130">
    <property type="protein sequence ID" value="PIK57866.1"/>
    <property type="molecule type" value="Genomic_DNA"/>
</dbReference>
<dbReference type="OrthoDB" id="2285229at2759"/>
<accession>A0A2G8LC69</accession>
<dbReference type="CDD" id="cd18808">
    <property type="entry name" value="SF1_C_Upf1"/>
    <property type="match status" value="1"/>
</dbReference>
<evidence type="ECO:0000313" key="3">
    <source>
        <dbReference type="EMBL" id="PIK57866.1"/>
    </source>
</evidence>
<feature type="compositionally biased region" description="Basic and acidic residues" evidence="1">
    <location>
        <begin position="982"/>
        <end position="999"/>
    </location>
</feature>
<dbReference type="InterPro" id="IPR056787">
    <property type="entry name" value="OB_HELZ2"/>
</dbReference>
<dbReference type="SUPFAM" id="SSF52540">
    <property type="entry name" value="P-loop containing nucleoside triphosphate hydrolases"/>
    <property type="match status" value="1"/>
</dbReference>
<dbReference type="GO" id="GO:0035196">
    <property type="term" value="P:miRNA processing"/>
    <property type="evidence" value="ECO:0007669"/>
    <property type="project" value="TreeGrafter"/>
</dbReference>
<dbReference type="InterPro" id="IPR013087">
    <property type="entry name" value="Znf_C2H2_type"/>
</dbReference>
<keyword evidence="3" id="KW-0067">ATP-binding</keyword>
<comment type="caution">
    <text evidence="3">The sequence shown here is derived from an EMBL/GenBank/DDBJ whole genome shotgun (WGS) entry which is preliminary data.</text>
</comment>
<name>A0A2G8LC69_STIJA</name>
<evidence type="ECO:0000256" key="1">
    <source>
        <dbReference type="SAM" id="MobiDB-lite"/>
    </source>
</evidence>
<feature type="domain" description="C2H2-type" evidence="2">
    <location>
        <begin position="49"/>
        <end position="71"/>
    </location>
</feature>
<gene>
    <name evidence="3" type="ORF">BSL78_05249</name>
</gene>
<keyword evidence="3" id="KW-0378">Hydrolase</keyword>
<evidence type="ECO:0000259" key="2">
    <source>
        <dbReference type="PROSITE" id="PS00028"/>
    </source>
</evidence>
<dbReference type="Pfam" id="PF13086">
    <property type="entry name" value="AAA_11"/>
    <property type="match status" value="2"/>
</dbReference>
<dbReference type="AlphaFoldDB" id="A0A2G8LC69"/>
<dbReference type="Pfam" id="PF13087">
    <property type="entry name" value="AAA_12"/>
    <property type="match status" value="1"/>
</dbReference>
<dbReference type="GO" id="GO:0035198">
    <property type="term" value="F:miRNA binding"/>
    <property type="evidence" value="ECO:0007669"/>
    <property type="project" value="InterPro"/>
</dbReference>
<dbReference type="Pfam" id="PF25049">
    <property type="entry name" value="OB_HELZ2"/>
    <property type="match status" value="1"/>
</dbReference>
<dbReference type="PROSITE" id="PS00028">
    <property type="entry name" value="ZINC_FINGER_C2H2_1"/>
    <property type="match status" value="1"/>
</dbReference>
<keyword evidence="4" id="KW-1185">Reference proteome</keyword>
<dbReference type="SUPFAM" id="SSF57667">
    <property type="entry name" value="beta-beta-alpha zinc fingers"/>
    <property type="match status" value="1"/>
</dbReference>
<keyword evidence="3" id="KW-0547">Nucleotide-binding</keyword>
<dbReference type="FunFam" id="3.40.50.300:FF:000419">
    <property type="entry name" value="Probable helicase with zinc finger domain"/>
    <property type="match status" value="1"/>
</dbReference>
<feature type="region of interest" description="Disordered" evidence="1">
    <location>
        <begin position="12"/>
        <end position="42"/>
    </location>
</feature>
<dbReference type="GO" id="GO:0004386">
    <property type="term" value="F:helicase activity"/>
    <property type="evidence" value="ECO:0007669"/>
    <property type="project" value="UniProtKB-KW"/>
</dbReference>
<organism evidence="3 4">
    <name type="scientific">Stichopus japonicus</name>
    <name type="common">Sea cucumber</name>
    <dbReference type="NCBI Taxonomy" id="307972"/>
    <lineage>
        <taxon>Eukaryota</taxon>
        <taxon>Metazoa</taxon>
        <taxon>Echinodermata</taxon>
        <taxon>Eleutherozoa</taxon>
        <taxon>Echinozoa</taxon>
        <taxon>Holothuroidea</taxon>
        <taxon>Aspidochirotacea</taxon>
        <taxon>Aspidochirotida</taxon>
        <taxon>Stichopodidae</taxon>
        <taxon>Apostichopus</taxon>
    </lineage>
</organism>
<evidence type="ECO:0000313" key="4">
    <source>
        <dbReference type="Proteomes" id="UP000230750"/>
    </source>
</evidence>
<dbReference type="PANTHER" id="PTHR14928:SF14">
    <property type="entry name" value="ACETAZOLAMIDE CONFERRING RESISTANCE PROTEIN ZAM"/>
    <property type="match status" value="1"/>
</dbReference>
<dbReference type="InterPro" id="IPR041679">
    <property type="entry name" value="DNA2/NAM7-like_C"/>
</dbReference>
<feature type="region of interest" description="Disordered" evidence="1">
    <location>
        <begin position="978"/>
        <end position="1021"/>
    </location>
</feature>